<dbReference type="InterPro" id="IPR002035">
    <property type="entry name" value="VWF_A"/>
</dbReference>
<dbReference type="EMBL" id="CP104013">
    <property type="protein sequence ID" value="UYP45577.1"/>
    <property type="molecule type" value="Genomic_DNA"/>
</dbReference>
<dbReference type="InterPro" id="IPR036465">
    <property type="entry name" value="vWFA_dom_sf"/>
</dbReference>
<evidence type="ECO:0000259" key="2">
    <source>
        <dbReference type="PROSITE" id="PS50234"/>
    </source>
</evidence>
<name>A0ABY6HT70_9ARCH</name>
<evidence type="ECO:0000313" key="3">
    <source>
        <dbReference type="EMBL" id="UYP45577.1"/>
    </source>
</evidence>
<sequence length="738" mass="82106">MTKTTQKIKKKTVNKVSPLWILVVGLLFLIPSLFKAETIPKFNEVGIYVSTNSLPSIISSPELPRSAQSPLLNTSIDLNQSAYLPDSYARITLKIHNGFSSSLQSLSMNISSLSDLSLTTGSMNHELGILGVNETFSQDIICQLPANAESLDVVFLIDGSGSMTDEINEVKSKVKDMVNTLYFNVSSVRIGIIFFGNTRYDENPYNDDRNVLDLTSDVDSIQSFIDPWAAGGGWEPWGDALRYLKQLDWQSSARLAILITDEPCNSGIYIGDSESSMEYYDGPELYALAEELSEINIIVSTMQCYGGGEDLQNQLDKIAEVTSGIYVKLNSSSCSLMDTALSMCYQALSESGQKLIVSFGAKLDGEYIFNEQEKWIIVDNQPPGLKGSIITIFDTLQSPPQHRFKVICKVFDASGVNEVILHYKFNSSSYIAVSMENSSWGIFSYLLPAIPENSIVKYYFSASDILGNFVETDIVEFEAKYELSELESPAYVEIVLNSHEGIQYELDLSLLEADTHLLVVSDSEVIGEIISNNISLSANISLDRQNPFASFLFHPSDNTIFLSLTNLDEFSEVTIKIALCSSQNATIGKDKANITPVSIQKTSPVVIFQVDVDLSVDPGFFVELTSDNEFEFLQLMVFNQSEILKSHVFDKISVTPKESGVYYILIALIDERINSIDFQLNIQYGEIDDTPYWEVDNFSGGDAIPGFNLLFVMVSIGIVLYLREKHRNPFFPTKEVIK</sequence>
<evidence type="ECO:0000313" key="4">
    <source>
        <dbReference type="Proteomes" id="UP001208689"/>
    </source>
</evidence>
<keyword evidence="4" id="KW-1185">Reference proteome</keyword>
<dbReference type="Gene3D" id="3.40.50.410">
    <property type="entry name" value="von Willebrand factor, type A domain"/>
    <property type="match status" value="1"/>
</dbReference>
<proteinExistence type="predicted"/>
<feature type="domain" description="VWFA" evidence="2">
    <location>
        <begin position="152"/>
        <end position="348"/>
    </location>
</feature>
<organism evidence="3 4">
    <name type="scientific">Candidatus Lokiarchaeum ossiferum</name>
    <dbReference type="NCBI Taxonomy" id="2951803"/>
    <lineage>
        <taxon>Archaea</taxon>
        <taxon>Promethearchaeati</taxon>
        <taxon>Promethearchaeota</taxon>
        <taxon>Promethearchaeia</taxon>
        <taxon>Promethearchaeales</taxon>
        <taxon>Promethearchaeaceae</taxon>
        <taxon>Candidatus Lokiarchaeum</taxon>
    </lineage>
</organism>
<dbReference type="PANTHER" id="PTHR47763">
    <property type="entry name" value="ALPHA-PROTEIN KINASE VWKA"/>
    <property type="match status" value="1"/>
</dbReference>
<keyword evidence="1" id="KW-0472">Membrane</keyword>
<dbReference type="PROSITE" id="PS50234">
    <property type="entry name" value="VWFA"/>
    <property type="match status" value="1"/>
</dbReference>
<keyword evidence="1" id="KW-1133">Transmembrane helix</keyword>
<accession>A0ABY6HT70</accession>
<dbReference type="Pfam" id="PF00092">
    <property type="entry name" value="VWA"/>
    <property type="match status" value="1"/>
</dbReference>
<reference evidence="3" key="1">
    <citation type="submission" date="2022-09" db="EMBL/GenBank/DDBJ databases">
        <title>Actin cytoskeleton and complex cell architecture in an #Asgard archaeon.</title>
        <authorList>
            <person name="Ponce Toledo R.I."/>
            <person name="Schleper C."/>
            <person name="Rodrigues Oliveira T."/>
            <person name="Wollweber F."/>
            <person name="Xu J."/>
            <person name="Rittmann S."/>
            <person name="Klingl A."/>
            <person name="Pilhofer M."/>
        </authorList>
    </citation>
    <scope>NUCLEOTIDE SEQUENCE</scope>
    <source>
        <strain evidence="3">B-35</strain>
    </source>
</reference>
<protein>
    <recommendedName>
        <fullName evidence="2">VWFA domain-containing protein</fullName>
    </recommendedName>
</protein>
<dbReference type="Proteomes" id="UP001208689">
    <property type="component" value="Chromosome"/>
</dbReference>
<evidence type="ECO:0000256" key="1">
    <source>
        <dbReference type="SAM" id="Phobius"/>
    </source>
</evidence>
<dbReference type="CDD" id="cd00198">
    <property type="entry name" value="vWFA"/>
    <property type="match status" value="1"/>
</dbReference>
<dbReference type="PANTHER" id="PTHR47763:SF1">
    <property type="entry name" value="DUF659 DOMAIN-CONTAINING PROTEIN"/>
    <property type="match status" value="1"/>
</dbReference>
<feature type="transmembrane region" description="Helical" evidence="1">
    <location>
        <begin position="703"/>
        <end position="722"/>
    </location>
</feature>
<dbReference type="InterPro" id="IPR052969">
    <property type="entry name" value="Thr-specific_kinase-like"/>
</dbReference>
<dbReference type="SMART" id="SM00327">
    <property type="entry name" value="VWA"/>
    <property type="match status" value="1"/>
</dbReference>
<dbReference type="SUPFAM" id="SSF53300">
    <property type="entry name" value="vWA-like"/>
    <property type="match status" value="1"/>
</dbReference>
<gene>
    <name evidence="3" type="ORF">NEF87_001862</name>
</gene>
<keyword evidence="1" id="KW-0812">Transmembrane</keyword>